<evidence type="ECO:0000313" key="5">
    <source>
        <dbReference type="Proteomes" id="UP000431684"/>
    </source>
</evidence>
<dbReference type="InterPro" id="IPR013762">
    <property type="entry name" value="Integrase-like_cat_sf"/>
</dbReference>
<evidence type="ECO:0000256" key="1">
    <source>
        <dbReference type="ARBA" id="ARBA00023125"/>
    </source>
</evidence>
<feature type="domain" description="Tyr recombinase" evidence="3">
    <location>
        <begin position="111"/>
        <end position="308"/>
    </location>
</feature>
<dbReference type="GO" id="GO:0015074">
    <property type="term" value="P:DNA integration"/>
    <property type="evidence" value="ECO:0007669"/>
    <property type="project" value="InterPro"/>
</dbReference>
<keyword evidence="2" id="KW-0233">DNA recombination</keyword>
<dbReference type="Gene3D" id="1.10.150.130">
    <property type="match status" value="1"/>
</dbReference>
<dbReference type="AlphaFoldDB" id="A0A6I3XSQ4"/>
<dbReference type="Proteomes" id="UP000431684">
    <property type="component" value="Unassembled WGS sequence"/>
</dbReference>
<dbReference type="OrthoDB" id="8630841at2"/>
<dbReference type="SUPFAM" id="SSF47823">
    <property type="entry name" value="lambda integrase-like, N-terminal domain"/>
    <property type="match status" value="1"/>
</dbReference>
<dbReference type="CDD" id="cd00799">
    <property type="entry name" value="INT_Cre_C"/>
    <property type="match status" value="1"/>
</dbReference>
<dbReference type="GO" id="GO:0006310">
    <property type="term" value="P:DNA recombination"/>
    <property type="evidence" value="ECO:0007669"/>
    <property type="project" value="UniProtKB-KW"/>
</dbReference>
<evidence type="ECO:0000259" key="3">
    <source>
        <dbReference type="PROSITE" id="PS51898"/>
    </source>
</evidence>
<dbReference type="SUPFAM" id="SSF56349">
    <property type="entry name" value="DNA breaking-rejoining enzymes"/>
    <property type="match status" value="1"/>
</dbReference>
<dbReference type="PANTHER" id="PTHR34605:SF4">
    <property type="entry name" value="DNA ADENINE METHYLTRANSFERASE"/>
    <property type="match status" value="1"/>
</dbReference>
<dbReference type="Pfam" id="PF00589">
    <property type="entry name" value="Phage_integrase"/>
    <property type="match status" value="1"/>
</dbReference>
<evidence type="ECO:0000256" key="2">
    <source>
        <dbReference type="ARBA" id="ARBA00023172"/>
    </source>
</evidence>
<dbReference type="PANTHER" id="PTHR34605">
    <property type="entry name" value="PHAGE_INTEGRASE DOMAIN-CONTAINING PROTEIN"/>
    <property type="match status" value="1"/>
</dbReference>
<dbReference type="EMBL" id="WNWM01000002">
    <property type="protein sequence ID" value="MUI16332.1"/>
    <property type="molecule type" value="Genomic_DNA"/>
</dbReference>
<protein>
    <submittedName>
        <fullName evidence="4">Tyrosine-type recombinase/integrase</fullName>
    </submittedName>
</protein>
<dbReference type="InterPro" id="IPR052925">
    <property type="entry name" value="Phage_Integrase-like_Recomb"/>
</dbReference>
<dbReference type="InterPro" id="IPR002104">
    <property type="entry name" value="Integrase_catalytic"/>
</dbReference>
<evidence type="ECO:0000313" key="4">
    <source>
        <dbReference type="EMBL" id="MUI16332.1"/>
    </source>
</evidence>
<gene>
    <name evidence="4" type="ORF">GJV26_28320</name>
</gene>
<proteinExistence type="predicted"/>
<reference evidence="4 5" key="1">
    <citation type="submission" date="2019-11" db="EMBL/GenBank/DDBJ databases">
        <title>Draft Genome Sequences of Six Type Strains of the Genus Massilia.</title>
        <authorList>
            <person name="Miess H."/>
            <person name="Frediansyah A."/>
            <person name="Goeker M."/>
            <person name="Gross H."/>
        </authorList>
    </citation>
    <scope>NUCLEOTIDE SEQUENCE [LARGE SCALE GENOMIC DNA]</scope>
    <source>
        <strain evidence="4 5">DSM 17513</strain>
    </source>
</reference>
<sequence>MSTVDIYVHAATRDNTRQAYASALRHFEVEWGGLLPASPDSVARYLAGHGDTLAVSTLRQRLAALAQWHMEHGFADPTRAPVVRKVMRGIQALHPAVQKRAQPLELVHLSRVDDWLEGALAAARTRADAAAELRHLRDRALVLLGFWRGFRGDELSRLRAEHVRVVPGEGMACYLPHTKTDRHLKGQTFHVPQLSRLCPVTAYLAWVSAAAIDDGAVFRRIDRWGTVGADGLHVDSMLPLLRRVLGVPGGGPPNAFSTHSLRRGFANWASENGWDLKELMEHVGWKSAESALRYINPGDPYGRARIERVLARQAGRTQADNEED</sequence>
<dbReference type="PROSITE" id="PS51898">
    <property type="entry name" value="TYR_RECOMBINASE"/>
    <property type="match status" value="1"/>
</dbReference>
<dbReference type="Gene3D" id="1.10.443.10">
    <property type="entry name" value="Intergrase catalytic core"/>
    <property type="match status" value="1"/>
</dbReference>
<dbReference type="InterPro" id="IPR011010">
    <property type="entry name" value="DNA_brk_join_enz"/>
</dbReference>
<dbReference type="InterPro" id="IPR010998">
    <property type="entry name" value="Integrase_recombinase_N"/>
</dbReference>
<name>A0A6I3XSQ4_9BURK</name>
<keyword evidence="1" id="KW-0238">DNA-binding</keyword>
<keyword evidence="5" id="KW-1185">Reference proteome</keyword>
<organism evidence="4 5">
    <name type="scientific">Pseudoduganella dura</name>
    <dbReference type="NCBI Taxonomy" id="321982"/>
    <lineage>
        <taxon>Bacteria</taxon>
        <taxon>Pseudomonadati</taxon>
        <taxon>Pseudomonadota</taxon>
        <taxon>Betaproteobacteria</taxon>
        <taxon>Burkholderiales</taxon>
        <taxon>Oxalobacteraceae</taxon>
        <taxon>Telluria group</taxon>
        <taxon>Pseudoduganella</taxon>
    </lineage>
</organism>
<comment type="caution">
    <text evidence="4">The sequence shown here is derived from an EMBL/GenBank/DDBJ whole genome shotgun (WGS) entry which is preliminary data.</text>
</comment>
<dbReference type="GO" id="GO:0003677">
    <property type="term" value="F:DNA binding"/>
    <property type="evidence" value="ECO:0007669"/>
    <property type="project" value="UniProtKB-KW"/>
</dbReference>
<accession>A0A6I3XSQ4</accession>